<dbReference type="AlphaFoldDB" id="A0A2V3ILW3"/>
<dbReference type="EMBL" id="NBIV01000138">
    <property type="protein sequence ID" value="PXF43075.1"/>
    <property type="molecule type" value="Genomic_DNA"/>
</dbReference>
<organism evidence="1 2">
    <name type="scientific">Gracilariopsis chorda</name>
    <dbReference type="NCBI Taxonomy" id="448386"/>
    <lineage>
        <taxon>Eukaryota</taxon>
        <taxon>Rhodophyta</taxon>
        <taxon>Florideophyceae</taxon>
        <taxon>Rhodymeniophycidae</taxon>
        <taxon>Gracilariales</taxon>
        <taxon>Gracilariaceae</taxon>
        <taxon>Gracilariopsis</taxon>
    </lineage>
</organism>
<gene>
    <name evidence="1" type="ORF">BWQ96_07161</name>
</gene>
<evidence type="ECO:0000313" key="2">
    <source>
        <dbReference type="Proteomes" id="UP000247409"/>
    </source>
</evidence>
<comment type="caution">
    <text evidence="1">The sequence shown here is derived from an EMBL/GenBank/DDBJ whole genome shotgun (WGS) entry which is preliminary data.</text>
</comment>
<evidence type="ECO:0000313" key="1">
    <source>
        <dbReference type="EMBL" id="PXF43075.1"/>
    </source>
</evidence>
<accession>A0A2V3ILW3</accession>
<name>A0A2V3ILW3_9FLOR</name>
<keyword evidence="2" id="KW-1185">Reference proteome</keyword>
<reference evidence="1 2" key="1">
    <citation type="journal article" date="2018" name="Mol. Biol. Evol.">
        <title>Analysis of the draft genome of the red seaweed Gracilariopsis chorda provides insights into genome size evolution in Rhodophyta.</title>
        <authorList>
            <person name="Lee J."/>
            <person name="Yang E.C."/>
            <person name="Graf L."/>
            <person name="Yang J.H."/>
            <person name="Qiu H."/>
            <person name="Zel Zion U."/>
            <person name="Chan C.X."/>
            <person name="Stephens T.G."/>
            <person name="Weber A.P.M."/>
            <person name="Boo G.H."/>
            <person name="Boo S.M."/>
            <person name="Kim K.M."/>
            <person name="Shin Y."/>
            <person name="Jung M."/>
            <person name="Lee S.J."/>
            <person name="Yim H.S."/>
            <person name="Lee J.H."/>
            <person name="Bhattacharya D."/>
            <person name="Yoon H.S."/>
        </authorList>
    </citation>
    <scope>NUCLEOTIDE SEQUENCE [LARGE SCALE GENOMIC DNA]</scope>
    <source>
        <strain evidence="1 2">SKKU-2015</strain>
        <tissue evidence="1">Whole body</tissue>
    </source>
</reference>
<protein>
    <submittedName>
        <fullName evidence="1">Uncharacterized protein</fullName>
    </submittedName>
</protein>
<sequence>MISTALGSPYGLYDHLNMIASTRNAASTPVSLFFVATLRRIRKLQDAKNHMLGMSESGHNIFRAALVRIAGFVLASRYVLDHSTMRKCSIINTVSGFVSTVKFWWHPKGFIEHVQDEEQFAKACLYLKGMLYDVGTYPETLFLVLLASICSCFLRNSSKENRCIERLFRQRDIDLAWDSSREFKSEEMGSYS</sequence>
<dbReference type="Proteomes" id="UP000247409">
    <property type="component" value="Unassembled WGS sequence"/>
</dbReference>
<proteinExistence type="predicted"/>